<protein>
    <submittedName>
        <fullName evidence="1">SRPBCC family protein</fullName>
    </submittedName>
</protein>
<organism evidence="1 2">
    <name type="scientific">Pseudoclavibacter albus</name>
    <dbReference type="NCBI Taxonomy" id="272241"/>
    <lineage>
        <taxon>Bacteria</taxon>
        <taxon>Bacillati</taxon>
        <taxon>Actinomycetota</taxon>
        <taxon>Actinomycetes</taxon>
        <taxon>Micrococcales</taxon>
        <taxon>Microbacteriaceae</taxon>
        <taxon>Pseudoclavibacter</taxon>
    </lineage>
</organism>
<evidence type="ECO:0000313" key="1">
    <source>
        <dbReference type="EMBL" id="MCT2043456.1"/>
    </source>
</evidence>
<evidence type="ECO:0000313" key="2">
    <source>
        <dbReference type="Proteomes" id="UP001525379"/>
    </source>
</evidence>
<keyword evidence="2" id="KW-1185">Reference proteome</keyword>
<sequence>MTHVSESIDVIVAEQHILPLFTDLHTLPRMLSFIEEVEPISADVARWTVAFMGKRKQLDVRLVSAGPEGVVWTSATPGQAFDVQARTQALGPEDTRVTIDVEFDAGGMAEKLGLARPVASKAIQNELKNAKAYVERRFVR</sequence>
<proteinExistence type="predicted"/>
<dbReference type="Proteomes" id="UP001525379">
    <property type="component" value="Unassembled WGS sequence"/>
</dbReference>
<accession>A0ABT2HZ55</accession>
<reference evidence="1 2" key="1">
    <citation type="submission" date="2022-04" db="EMBL/GenBank/DDBJ databases">
        <title>Human microbiome associated bacterial genomes.</title>
        <authorList>
            <person name="Sandstrom S."/>
            <person name="Salamzade R."/>
            <person name="Kalan L.R."/>
        </authorList>
    </citation>
    <scope>NUCLEOTIDE SEQUENCE [LARGE SCALE GENOMIC DNA]</scope>
    <source>
        <strain evidence="2">p3-SID1799</strain>
    </source>
</reference>
<dbReference type="EMBL" id="JALXSQ010000045">
    <property type="protein sequence ID" value="MCT2043456.1"/>
    <property type="molecule type" value="Genomic_DNA"/>
</dbReference>
<name>A0ABT2HZ55_9MICO</name>
<dbReference type="Gene3D" id="3.30.530.20">
    <property type="match status" value="1"/>
</dbReference>
<dbReference type="RefSeq" id="WP_066082559.1">
    <property type="nucleotide sequence ID" value="NZ_JALXSQ010000045.1"/>
</dbReference>
<dbReference type="InterPro" id="IPR019587">
    <property type="entry name" value="Polyketide_cyclase/dehydratase"/>
</dbReference>
<dbReference type="InterPro" id="IPR023393">
    <property type="entry name" value="START-like_dom_sf"/>
</dbReference>
<comment type="caution">
    <text evidence="1">The sequence shown here is derived from an EMBL/GenBank/DDBJ whole genome shotgun (WGS) entry which is preliminary data.</text>
</comment>
<gene>
    <name evidence="1" type="ORF">M3D15_08970</name>
</gene>
<dbReference type="Pfam" id="PF10604">
    <property type="entry name" value="Polyketide_cyc2"/>
    <property type="match status" value="1"/>
</dbReference>
<dbReference type="SUPFAM" id="SSF55961">
    <property type="entry name" value="Bet v1-like"/>
    <property type="match status" value="1"/>
</dbReference>